<proteinExistence type="predicted"/>
<dbReference type="InterPro" id="IPR050832">
    <property type="entry name" value="Bact_Acetyltransf"/>
</dbReference>
<keyword evidence="2 4" id="KW-0012">Acyltransferase</keyword>
<name>A0ABW1TZJ9_9BURK</name>
<accession>A0ABW1TZJ9</accession>
<dbReference type="Proteomes" id="UP001596270">
    <property type="component" value="Unassembled WGS sequence"/>
</dbReference>
<reference evidence="5" key="1">
    <citation type="journal article" date="2019" name="Int. J. Syst. Evol. Microbiol.">
        <title>The Global Catalogue of Microorganisms (GCM) 10K type strain sequencing project: providing services to taxonomists for standard genome sequencing and annotation.</title>
        <authorList>
            <consortium name="The Broad Institute Genomics Platform"/>
            <consortium name="The Broad Institute Genome Sequencing Center for Infectious Disease"/>
            <person name="Wu L."/>
            <person name="Ma J."/>
        </authorList>
    </citation>
    <scope>NUCLEOTIDE SEQUENCE [LARGE SCALE GENOMIC DNA]</scope>
    <source>
        <strain evidence="5">CCUG 39402</strain>
    </source>
</reference>
<gene>
    <name evidence="4" type="ORF">ACFQND_11640</name>
</gene>
<feature type="domain" description="N-acetyltransferase" evidence="3">
    <location>
        <begin position="7"/>
        <end position="149"/>
    </location>
</feature>
<dbReference type="EMBL" id="JBHSRS010000018">
    <property type="protein sequence ID" value="MFC6281886.1"/>
    <property type="molecule type" value="Genomic_DNA"/>
</dbReference>
<evidence type="ECO:0000256" key="2">
    <source>
        <dbReference type="ARBA" id="ARBA00023315"/>
    </source>
</evidence>
<dbReference type="CDD" id="cd04301">
    <property type="entry name" value="NAT_SF"/>
    <property type="match status" value="1"/>
</dbReference>
<dbReference type="InterPro" id="IPR016181">
    <property type="entry name" value="Acyl_CoA_acyltransferase"/>
</dbReference>
<protein>
    <submittedName>
        <fullName evidence="4">GNAT family N-acetyltransferase</fullName>
        <ecNumber evidence="4">2.3.-.-</ecNumber>
    </submittedName>
</protein>
<sequence>MTHLPTHHIRQMSIADYEGVIGMMRSTPGVSFRDADSRDSTERYLLRNPGLSFVAVASDALVGCVMSGHDGRRGYLQHLMVLPSHRNQGIASSLVESCLGSLESLGILKSHIDVFQTNTLAQHYWEGRGWKLRTDIRRYSFVRSGGDSA</sequence>
<keyword evidence="5" id="KW-1185">Reference proteome</keyword>
<keyword evidence="1 4" id="KW-0808">Transferase</keyword>
<evidence type="ECO:0000313" key="5">
    <source>
        <dbReference type="Proteomes" id="UP001596270"/>
    </source>
</evidence>
<dbReference type="SUPFAM" id="SSF55729">
    <property type="entry name" value="Acyl-CoA N-acyltransferases (Nat)"/>
    <property type="match status" value="1"/>
</dbReference>
<organism evidence="4 5">
    <name type="scientific">Polaromonas aquatica</name>
    <dbReference type="NCBI Taxonomy" id="332657"/>
    <lineage>
        <taxon>Bacteria</taxon>
        <taxon>Pseudomonadati</taxon>
        <taxon>Pseudomonadota</taxon>
        <taxon>Betaproteobacteria</taxon>
        <taxon>Burkholderiales</taxon>
        <taxon>Comamonadaceae</taxon>
        <taxon>Polaromonas</taxon>
    </lineage>
</organism>
<dbReference type="Gene3D" id="3.40.630.30">
    <property type="match status" value="1"/>
</dbReference>
<dbReference type="Pfam" id="PF00583">
    <property type="entry name" value="Acetyltransf_1"/>
    <property type="match status" value="1"/>
</dbReference>
<evidence type="ECO:0000259" key="3">
    <source>
        <dbReference type="PROSITE" id="PS51186"/>
    </source>
</evidence>
<dbReference type="GO" id="GO:0016746">
    <property type="term" value="F:acyltransferase activity"/>
    <property type="evidence" value="ECO:0007669"/>
    <property type="project" value="UniProtKB-KW"/>
</dbReference>
<evidence type="ECO:0000313" key="4">
    <source>
        <dbReference type="EMBL" id="MFC6281886.1"/>
    </source>
</evidence>
<comment type="caution">
    <text evidence="4">The sequence shown here is derived from an EMBL/GenBank/DDBJ whole genome shotgun (WGS) entry which is preliminary data.</text>
</comment>
<evidence type="ECO:0000256" key="1">
    <source>
        <dbReference type="ARBA" id="ARBA00022679"/>
    </source>
</evidence>
<dbReference type="PROSITE" id="PS51186">
    <property type="entry name" value="GNAT"/>
    <property type="match status" value="1"/>
</dbReference>
<dbReference type="InterPro" id="IPR000182">
    <property type="entry name" value="GNAT_dom"/>
</dbReference>
<dbReference type="EC" id="2.3.-.-" evidence="4"/>
<dbReference type="PANTHER" id="PTHR43877">
    <property type="entry name" value="AMINOALKYLPHOSPHONATE N-ACETYLTRANSFERASE-RELATED-RELATED"/>
    <property type="match status" value="1"/>
</dbReference>